<dbReference type="PROSITE" id="PS50089">
    <property type="entry name" value="ZF_RING_2"/>
    <property type="match status" value="1"/>
</dbReference>
<reference evidence="14 15" key="1">
    <citation type="submission" date="2024-01" db="EMBL/GenBank/DDBJ databases">
        <title>The complete chloroplast genome sequence of Lithospermum erythrorhizon: insights into the phylogenetic relationship among Boraginaceae species and the maternal lineages of purple gromwells.</title>
        <authorList>
            <person name="Okada T."/>
            <person name="Watanabe K."/>
        </authorList>
    </citation>
    <scope>NUCLEOTIDE SEQUENCE [LARGE SCALE GENOMIC DNA]</scope>
</reference>
<dbReference type="InterPro" id="IPR013083">
    <property type="entry name" value="Znf_RING/FYVE/PHD"/>
</dbReference>
<evidence type="ECO:0000313" key="14">
    <source>
        <dbReference type="EMBL" id="GAA0155180.1"/>
    </source>
</evidence>
<evidence type="ECO:0000256" key="1">
    <source>
        <dbReference type="ARBA" id="ARBA00000900"/>
    </source>
</evidence>
<dbReference type="InterPro" id="IPR044602">
    <property type="entry name" value="ATL10/ATL72-79-like"/>
</dbReference>
<keyword evidence="5 12" id="KW-0812">Transmembrane</keyword>
<keyword evidence="9 12" id="KW-0472">Membrane</keyword>
<proteinExistence type="inferred from homology"/>
<keyword evidence="6" id="KW-0479">Metal-binding</keyword>
<evidence type="ECO:0000256" key="11">
    <source>
        <dbReference type="PROSITE-ProRule" id="PRU00175"/>
    </source>
</evidence>
<dbReference type="Proteomes" id="UP001454036">
    <property type="component" value="Unassembled WGS sequence"/>
</dbReference>
<evidence type="ECO:0000256" key="3">
    <source>
        <dbReference type="ARBA" id="ARBA00012483"/>
    </source>
</evidence>
<evidence type="ECO:0000256" key="6">
    <source>
        <dbReference type="ARBA" id="ARBA00022723"/>
    </source>
</evidence>
<feature type="transmembrane region" description="Helical" evidence="12">
    <location>
        <begin position="51"/>
        <end position="72"/>
    </location>
</feature>
<name>A0AAV3PXW5_LITER</name>
<dbReference type="EMBL" id="BAABME010018835">
    <property type="protein sequence ID" value="GAA0155180.1"/>
    <property type="molecule type" value="Genomic_DNA"/>
</dbReference>
<keyword evidence="15" id="KW-1185">Reference proteome</keyword>
<evidence type="ECO:0000256" key="7">
    <source>
        <dbReference type="ARBA" id="ARBA00022833"/>
    </source>
</evidence>
<dbReference type="GO" id="GO:0016020">
    <property type="term" value="C:membrane"/>
    <property type="evidence" value="ECO:0007669"/>
    <property type="project" value="UniProtKB-SubCell"/>
</dbReference>
<dbReference type="InterPro" id="IPR001841">
    <property type="entry name" value="Znf_RING"/>
</dbReference>
<gene>
    <name evidence="14" type="ORF">LIER_38040</name>
</gene>
<comment type="caution">
    <text evidence="14">The sequence shown here is derived from an EMBL/GenBank/DDBJ whole genome shotgun (WGS) entry which is preliminary data.</text>
</comment>
<comment type="catalytic activity">
    <reaction evidence="1">
        <text>S-ubiquitinyl-[E2 ubiquitin-conjugating enzyme]-L-cysteine + [acceptor protein]-L-lysine = [E2 ubiquitin-conjugating enzyme]-L-cysteine + N(6)-ubiquitinyl-[acceptor protein]-L-lysine.</text>
        <dbReference type="EC" id="2.3.2.27"/>
    </reaction>
</comment>
<dbReference type="SMART" id="SM00184">
    <property type="entry name" value="RING"/>
    <property type="match status" value="1"/>
</dbReference>
<dbReference type="PANTHER" id="PTHR46905:SF7">
    <property type="entry name" value="RING-H2 FINGER PROTEIN ATL78"/>
    <property type="match status" value="1"/>
</dbReference>
<dbReference type="AlphaFoldDB" id="A0AAV3PXW5"/>
<sequence>MAASSIQDILEPFHSRKLLSFPTFHQSPNDAAGPPSSHDQFSRSTTLIKTLNANVITVVSVLICALICSFFLNSIIRCALRCSSVISSGNLRGNIPTGAPLADTGIKNQALETFPVVNYPGDLKFPGLDNECAICLTEFAPGNRIRVLPKCSHGFHVNCIDRWLNCHSSCPTCRHCLIETCQKIACSEALVSDDTTPPRPSVETTVRIAPLQLEGVVRSHHT</sequence>
<evidence type="ECO:0000256" key="5">
    <source>
        <dbReference type="ARBA" id="ARBA00022692"/>
    </source>
</evidence>
<keyword evidence="7" id="KW-0862">Zinc</keyword>
<comment type="subcellular location">
    <subcellularLocation>
        <location evidence="2">Membrane</location>
        <topology evidence="2">Single-pass membrane protein</topology>
    </subcellularLocation>
</comment>
<dbReference type="CDD" id="cd16461">
    <property type="entry name" value="RING-H2_EL5-like"/>
    <property type="match status" value="1"/>
</dbReference>
<evidence type="ECO:0000256" key="10">
    <source>
        <dbReference type="ARBA" id="ARBA00024209"/>
    </source>
</evidence>
<keyword evidence="11" id="KW-0863">Zinc-finger</keyword>
<evidence type="ECO:0000256" key="2">
    <source>
        <dbReference type="ARBA" id="ARBA00004167"/>
    </source>
</evidence>
<dbReference type="GO" id="GO:0016567">
    <property type="term" value="P:protein ubiquitination"/>
    <property type="evidence" value="ECO:0007669"/>
    <property type="project" value="InterPro"/>
</dbReference>
<dbReference type="GO" id="GO:0008270">
    <property type="term" value="F:zinc ion binding"/>
    <property type="evidence" value="ECO:0007669"/>
    <property type="project" value="UniProtKB-KW"/>
</dbReference>
<keyword evidence="4" id="KW-0808">Transferase</keyword>
<evidence type="ECO:0000256" key="8">
    <source>
        <dbReference type="ARBA" id="ARBA00022989"/>
    </source>
</evidence>
<evidence type="ECO:0000256" key="12">
    <source>
        <dbReference type="SAM" id="Phobius"/>
    </source>
</evidence>
<feature type="domain" description="RING-type" evidence="13">
    <location>
        <begin position="132"/>
        <end position="174"/>
    </location>
</feature>
<organism evidence="14 15">
    <name type="scientific">Lithospermum erythrorhizon</name>
    <name type="common">Purple gromwell</name>
    <name type="synonym">Lithospermum officinale var. erythrorhizon</name>
    <dbReference type="NCBI Taxonomy" id="34254"/>
    <lineage>
        <taxon>Eukaryota</taxon>
        <taxon>Viridiplantae</taxon>
        <taxon>Streptophyta</taxon>
        <taxon>Embryophyta</taxon>
        <taxon>Tracheophyta</taxon>
        <taxon>Spermatophyta</taxon>
        <taxon>Magnoliopsida</taxon>
        <taxon>eudicotyledons</taxon>
        <taxon>Gunneridae</taxon>
        <taxon>Pentapetalae</taxon>
        <taxon>asterids</taxon>
        <taxon>lamiids</taxon>
        <taxon>Boraginales</taxon>
        <taxon>Boraginaceae</taxon>
        <taxon>Boraginoideae</taxon>
        <taxon>Lithospermeae</taxon>
        <taxon>Lithospermum</taxon>
    </lineage>
</organism>
<dbReference type="Gene3D" id="3.30.40.10">
    <property type="entry name" value="Zinc/RING finger domain, C3HC4 (zinc finger)"/>
    <property type="match status" value="1"/>
</dbReference>
<dbReference type="SUPFAM" id="SSF57850">
    <property type="entry name" value="RING/U-box"/>
    <property type="match status" value="1"/>
</dbReference>
<evidence type="ECO:0000256" key="9">
    <source>
        <dbReference type="ARBA" id="ARBA00023136"/>
    </source>
</evidence>
<evidence type="ECO:0000256" key="4">
    <source>
        <dbReference type="ARBA" id="ARBA00022679"/>
    </source>
</evidence>
<dbReference type="Pfam" id="PF13639">
    <property type="entry name" value="zf-RING_2"/>
    <property type="match status" value="1"/>
</dbReference>
<evidence type="ECO:0000313" key="15">
    <source>
        <dbReference type="Proteomes" id="UP001454036"/>
    </source>
</evidence>
<evidence type="ECO:0000259" key="13">
    <source>
        <dbReference type="PROSITE" id="PS50089"/>
    </source>
</evidence>
<dbReference type="EC" id="2.3.2.27" evidence="3"/>
<keyword evidence="8 12" id="KW-1133">Transmembrane helix</keyword>
<dbReference type="PANTHER" id="PTHR46905">
    <property type="entry name" value="RING-H2 FINGER PROTEIN ATL78"/>
    <property type="match status" value="1"/>
</dbReference>
<accession>A0AAV3PXW5</accession>
<dbReference type="GO" id="GO:0061630">
    <property type="term" value="F:ubiquitin protein ligase activity"/>
    <property type="evidence" value="ECO:0007669"/>
    <property type="project" value="UniProtKB-EC"/>
</dbReference>
<protein>
    <recommendedName>
        <fullName evidence="3">RING-type E3 ubiquitin transferase</fullName>
        <ecNumber evidence="3">2.3.2.27</ecNumber>
    </recommendedName>
</protein>
<comment type="similarity">
    <text evidence="10">Belongs to the RING-type zinc finger family. ATL subfamily.</text>
</comment>